<dbReference type="InParanoid" id="G2Q8C4"/>
<dbReference type="EMBL" id="CP003003">
    <property type="protein sequence ID" value="AEO57027.1"/>
    <property type="molecule type" value="Genomic_DNA"/>
</dbReference>
<evidence type="ECO:0000313" key="4">
    <source>
        <dbReference type="Proteomes" id="UP000007322"/>
    </source>
</evidence>
<evidence type="ECO:0000256" key="1">
    <source>
        <dbReference type="SAM" id="MobiDB-lite"/>
    </source>
</evidence>
<evidence type="ECO:0000313" key="3">
    <source>
        <dbReference type="EMBL" id="AEO57027.1"/>
    </source>
</evidence>
<dbReference type="GO" id="GO:0004479">
    <property type="term" value="F:methionyl-tRNA formyltransferase activity"/>
    <property type="evidence" value="ECO:0007669"/>
    <property type="project" value="TreeGrafter"/>
</dbReference>
<dbReference type="OMA" id="HVPPHED"/>
<dbReference type="OrthoDB" id="10268103at2759"/>
<feature type="compositionally biased region" description="Basic and acidic residues" evidence="1">
    <location>
        <begin position="145"/>
        <end position="161"/>
    </location>
</feature>
<feature type="compositionally biased region" description="Low complexity" evidence="1">
    <location>
        <begin position="132"/>
        <end position="144"/>
    </location>
</feature>
<dbReference type="RefSeq" id="XP_003662272.1">
    <property type="nucleotide sequence ID" value="XM_003662224.1"/>
</dbReference>
<proteinExistence type="predicted"/>
<organism evidence="3 4">
    <name type="scientific">Thermothelomyces thermophilus (strain ATCC 42464 / BCRC 31852 / DSM 1799)</name>
    <name type="common">Sporotrichum thermophile</name>
    <dbReference type="NCBI Taxonomy" id="573729"/>
    <lineage>
        <taxon>Eukaryota</taxon>
        <taxon>Fungi</taxon>
        <taxon>Dikarya</taxon>
        <taxon>Ascomycota</taxon>
        <taxon>Pezizomycotina</taxon>
        <taxon>Sordariomycetes</taxon>
        <taxon>Sordariomycetidae</taxon>
        <taxon>Sordariales</taxon>
        <taxon>Chaetomiaceae</taxon>
        <taxon>Thermothelomyces</taxon>
    </lineage>
</organism>
<accession>G2Q8C4</accession>
<dbReference type="AlphaFoldDB" id="G2Q8C4"/>
<dbReference type="SUPFAM" id="SSF53328">
    <property type="entry name" value="Formyltransferase"/>
    <property type="match status" value="1"/>
</dbReference>
<dbReference type="InterPro" id="IPR036477">
    <property type="entry name" value="Formyl_transf_N_sf"/>
</dbReference>
<dbReference type="PANTHER" id="PTHR11138">
    <property type="entry name" value="METHIONYL-TRNA FORMYLTRANSFERASE"/>
    <property type="match status" value="1"/>
</dbReference>
<dbReference type="Gene3D" id="3.40.50.12230">
    <property type="match status" value="1"/>
</dbReference>
<feature type="compositionally biased region" description="Basic residues" evidence="1">
    <location>
        <begin position="220"/>
        <end position="230"/>
    </location>
</feature>
<dbReference type="GeneID" id="11512325"/>
<dbReference type="HOGENOM" id="CLU_033347_0_2_1"/>
<feature type="region of interest" description="Disordered" evidence="1">
    <location>
        <begin position="220"/>
        <end position="253"/>
    </location>
</feature>
<dbReference type="VEuPathDB" id="FungiDB:MYCTH_2302726"/>
<feature type="compositionally biased region" description="Pro residues" evidence="1">
    <location>
        <begin position="170"/>
        <end position="180"/>
    </location>
</feature>
<evidence type="ECO:0000259" key="2">
    <source>
        <dbReference type="Pfam" id="PF00551"/>
    </source>
</evidence>
<dbReference type="eggNOG" id="KOG3082">
    <property type="taxonomic scope" value="Eukaryota"/>
</dbReference>
<name>G2Q8C4_THET4</name>
<reference evidence="3 4" key="1">
    <citation type="journal article" date="2011" name="Nat. Biotechnol.">
        <title>Comparative genomic analysis of the thermophilic biomass-degrading fungi Myceliophthora thermophila and Thielavia terrestris.</title>
        <authorList>
            <person name="Berka R.M."/>
            <person name="Grigoriev I.V."/>
            <person name="Otillar R."/>
            <person name="Salamov A."/>
            <person name="Grimwood J."/>
            <person name="Reid I."/>
            <person name="Ishmael N."/>
            <person name="John T."/>
            <person name="Darmond C."/>
            <person name="Moisan M.-C."/>
            <person name="Henrissat B."/>
            <person name="Coutinho P.M."/>
            <person name="Lombard V."/>
            <person name="Natvig D.O."/>
            <person name="Lindquist E."/>
            <person name="Schmutz J."/>
            <person name="Lucas S."/>
            <person name="Harris P."/>
            <person name="Powlowski J."/>
            <person name="Bellemare A."/>
            <person name="Taylor D."/>
            <person name="Butler G."/>
            <person name="de Vries R.P."/>
            <person name="Allijn I.E."/>
            <person name="van den Brink J."/>
            <person name="Ushinsky S."/>
            <person name="Storms R."/>
            <person name="Powell A.J."/>
            <person name="Paulsen I.T."/>
            <person name="Elbourne L.D.H."/>
            <person name="Baker S.E."/>
            <person name="Magnuson J."/>
            <person name="LaBoissiere S."/>
            <person name="Clutterbuck A.J."/>
            <person name="Martinez D."/>
            <person name="Wogulis M."/>
            <person name="de Leon A.L."/>
            <person name="Rey M.W."/>
            <person name="Tsang A."/>
        </authorList>
    </citation>
    <scope>NUCLEOTIDE SEQUENCE [LARGE SCALE GENOMIC DNA]</scope>
    <source>
        <strain evidence="4">ATCC 42464 / BCRC 31852 / DSM 1799</strain>
    </source>
</reference>
<dbReference type="GO" id="GO:0005739">
    <property type="term" value="C:mitochondrion"/>
    <property type="evidence" value="ECO:0007669"/>
    <property type="project" value="TreeGrafter"/>
</dbReference>
<keyword evidence="4" id="KW-1185">Reference proteome</keyword>
<dbReference type="Proteomes" id="UP000007322">
    <property type="component" value="Chromosome 2"/>
</dbReference>
<dbReference type="InterPro" id="IPR002376">
    <property type="entry name" value="Formyl_transf_N"/>
</dbReference>
<dbReference type="Pfam" id="PF00551">
    <property type="entry name" value="Formyl_trans_N"/>
    <property type="match status" value="1"/>
</dbReference>
<dbReference type="KEGG" id="mtm:MYCTH_2302726"/>
<feature type="domain" description="Formyl transferase N-terminal" evidence="2">
    <location>
        <begin position="10"/>
        <end position="114"/>
    </location>
</feature>
<feature type="region of interest" description="Disordered" evidence="1">
    <location>
        <begin position="121"/>
        <end position="184"/>
    </location>
</feature>
<dbReference type="PANTHER" id="PTHR11138:SF5">
    <property type="entry name" value="METHIONYL-TRNA FORMYLTRANSFERASE, MITOCHONDRIAL"/>
    <property type="match status" value="1"/>
</dbReference>
<dbReference type="STRING" id="573729.G2Q8C4"/>
<sequence length="375" mass="40028">MPQPNGEPINLIIAVSFGLFVPSRLINASKYGGLNVHPSLLPDLRGPAPIHHALLAERNYTGITIQTLSPEAFDAGIPLLQTPAPGVRIPEGCTPEQLHEILAPMGAQLLVQALRAGLHVPPYRPYDPLPSEQQQQQQKHLQQQQEKKKEEEKERQGDNGQERTTTTPHAFPPPPPPPMHAPKITPQDRQVLWTSQAAREVAVRHRVLGSLWTHVRIGSRGKGAGRRKGKGRDDGAGEEEGGGGGGGGKGSASEKRAILEDLSVVPGPPGRAAARAGAAVDVDAAPASAPARENSDGDGTVVWVEKTPLSRTKEEQRKNGGTVGTESKCVTLPYWVDADGEGVVVRMSNGSWLRIGRIKVEGSTSKPARLVLGAR</sequence>
<gene>
    <name evidence="3" type="ORF">MYCTH_2302726</name>
</gene>
<protein>
    <recommendedName>
        <fullName evidence="2">Formyl transferase N-terminal domain-containing protein</fullName>
    </recommendedName>
</protein>